<evidence type="ECO:0000313" key="1">
    <source>
        <dbReference type="EMBL" id="JAH82573.1"/>
    </source>
</evidence>
<reference evidence="1" key="2">
    <citation type="journal article" date="2015" name="Fish Shellfish Immunol.">
        <title>Early steps in the European eel (Anguilla anguilla)-Vibrio vulnificus interaction in the gills: Role of the RtxA13 toxin.</title>
        <authorList>
            <person name="Callol A."/>
            <person name="Pajuelo D."/>
            <person name="Ebbesson L."/>
            <person name="Teles M."/>
            <person name="MacKenzie S."/>
            <person name="Amaro C."/>
        </authorList>
    </citation>
    <scope>NUCLEOTIDE SEQUENCE</scope>
</reference>
<proteinExistence type="predicted"/>
<dbReference type="EMBL" id="GBXM01026004">
    <property type="protein sequence ID" value="JAH82573.1"/>
    <property type="molecule type" value="Transcribed_RNA"/>
</dbReference>
<protein>
    <submittedName>
        <fullName evidence="1">Uncharacterized protein</fullName>
    </submittedName>
</protein>
<dbReference type="AlphaFoldDB" id="A0A0E9VZA7"/>
<accession>A0A0E9VZA7</accession>
<name>A0A0E9VZA7_ANGAN</name>
<reference evidence="1" key="1">
    <citation type="submission" date="2014-11" db="EMBL/GenBank/DDBJ databases">
        <authorList>
            <person name="Amaro Gonzalez C."/>
        </authorList>
    </citation>
    <scope>NUCLEOTIDE SEQUENCE</scope>
</reference>
<sequence length="50" mass="5683">MAAQFLHRQTPEPPCISPICTEPLLTVLSTAHYRIATDTRPRRGTNFILF</sequence>
<organism evidence="1">
    <name type="scientific">Anguilla anguilla</name>
    <name type="common">European freshwater eel</name>
    <name type="synonym">Muraena anguilla</name>
    <dbReference type="NCBI Taxonomy" id="7936"/>
    <lineage>
        <taxon>Eukaryota</taxon>
        <taxon>Metazoa</taxon>
        <taxon>Chordata</taxon>
        <taxon>Craniata</taxon>
        <taxon>Vertebrata</taxon>
        <taxon>Euteleostomi</taxon>
        <taxon>Actinopterygii</taxon>
        <taxon>Neopterygii</taxon>
        <taxon>Teleostei</taxon>
        <taxon>Anguilliformes</taxon>
        <taxon>Anguillidae</taxon>
        <taxon>Anguilla</taxon>
    </lineage>
</organism>